<dbReference type="AlphaFoldDB" id="A0A3D2X7Q0"/>
<name>A0A3D2X7Q0_9FIRM</name>
<protein>
    <recommendedName>
        <fullName evidence="3">DUF3795 domain-containing protein</fullName>
    </recommendedName>
</protein>
<sequence length="163" mass="18650">MDKQELLHNVAPCSLFCYTCPALKDGAISECAKKLCNYFEGYYDFNDANIPEQYRSWLMEFEAFYKNLSGYTKSQCPGCRNNPSPGAGCIEGCIIPNCVKDHGVDFCADCSEFPCKKAKDFFKTINDVTANDWEKGNFRIQEIGIENYFNEKKDISHYISFKK</sequence>
<reference evidence="1 2" key="1">
    <citation type="journal article" date="2018" name="Nat. Biotechnol.">
        <title>A standardized bacterial taxonomy based on genome phylogeny substantially revises the tree of life.</title>
        <authorList>
            <person name="Parks D.H."/>
            <person name="Chuvochina M."/>
            <person name="Waite D.W."/>
            <person name="Rinke C."/>
            <person name="Skarshewski A."/>
            <person name="Chaumeil P.A."/>
            <person name="Hugenholtz P."/>
        </authorList>
    </citation>
    <scope>NUCLEOTIDE SEQUENCE [LARGE SCALE GENOMIC DNA]</scope>
    <source>
        <strain evidence="1">UBA11728</strain>
    </source>
</reference>
<dbReference type="InterPro" id="IPR024227">
    <property type="entry name" value="DUF3795"/>
</dbReference>
<dbReference type="Pfam" id="PF12675">
    <property type="entry name" value="DUF3795"/>
    <property type="match status" value="1"/>
</dbReference>
<accession>A0A3D2X7Q0</accession>
<dbReference type="EMBL" id="DPVV01000408">
    <property type="protein sequence ID" value="HCL03141.1"/>
    <property type="molecule type" value="Genomic_DNA"/>
</dbReference>
<organism evidence="1 2">
    <name type="scientific">Lachnoclostridium phytofermentans</name>
    <dbReference type="NCBI Taxonomy" id="66219"/>
    <lineage>
        <taxon>Bacteria</taxon>
        <taxon>Bacillati</taxon>
        <taxon>Bacillota</taxon>
        <taxon>Clostridia</taxon>
        <taxon>Lachnospirales</taxon>
        <taxon>Lachnospiraceae</taxon>
    </lineage>
</organism>
<proteinExistence type="predicted"/>
<evidence type="ECO:0000313" key="1">
    <source>
        <dbReference type="EMBL" id="HCL03141.1"/>
    </source>
</evidence>
<evidence type="ECO:0008006" key="3">
    <source>
        <dbReference type="Google" id="ProtNLM"/>
    </source>
</evidence>
<gene>
    <name evidence="1" type="ORF">DHW61_12170</name>
</gene>
<comment type="caution">
    <text evidence="1">The sequence shown here is derived from an EMBL/GenBank/DDBJ whole genome shotgun (WGS) entry which is preliminary data.</text>
</comment>
<dbReference type="Proteomes" id="UP000262969">
    <property type="component" value="Unassembled WGS sequence"/>
</dbReference>
<evidence type="ECO:0000313" key="2">
    <source>
        <dbReference type="Proteomes" id="UP000262969"/>
    </source>
</evidence>